<dbReference type="Proteomes" id="UP000095286">
    <property type="component" value="Unplaced"/>
</dbReference>
<name>A0AC35U320_9BILA</name>
<proteinExistence type="predicted"/>
<organism evidence="1 2">
    <name type="scientific">Rhabditophanes sp. KR3021</name>
    <dbReference type="NCBI Taxonomy" id="114890"/>
    <lineage>
        <taxon>Eukaryota</taxon>
        <taxon>Metazoa</taxon>
        <taxon>Ecdysozoa</taxon>
        <taxon>Nematoda</taxon>
        <taxon>Chromadorea</taxon>
        <taxon>Rhabditida</taxon>
        <taxon>Tylenchina</taxon>
        <taxon>Panagrolaimomorpha</taxon>
        <taxon>Strongyloidoidea</taxon>
        <taxon>Alloionematidae</taxon>
        <taxon>Rhabditophanes</taxon>
    </lineage>
</organism>
<sequence>MASITLPRKFQALFNVPYVVDEIASFSDGESSSDKSFGTNICSGSEDYICSSPNNEGNTDDGMKNGKEVTSHPQNSNITMPGIVTRISCDSVDMSNEELPDNLLDDSDAIELKDDLLVEIVVDRHARAIRRHFSNKSDFVDSIFKLAFNS</sequence>
<evidence type="ECO:0000313" key="1">
    <source>
        <dbReference type="Proteomes" id="UP000095286"/>
    </source>
</evidence>
<reference evidence="2" key="1">
    <citation type="submission" date="2016-11" db="UniProtKB">
        <authorList>
            <consortium name="WormBaseParasite"/>
        </authorList>
    </citation>
    <scope>IDENTIFICATION</scope>
    <source>
        <strain evidence="2">KR3021</strain>
    </source>
</reference>
<evidence type="ECO:0000313" key="2">
    <source>
        <dbReference type="WBParaSite" id="RSKR_0000722400.1"/>
    </source>
</evidence>
<dbReference type="WBParaSite" id="RSKR_0000722400.1">
    <property type="protein sequence ID" value="RSKR_0000722400.1"/>
    <property type="gene ID" value="RSKR_0000722400"/>
</dbReference>
<accession>A0AC35U320</accession>
<protein>
    <submittedName>
        <fullName evidence="2">Uncharacterized protein</fullName>
    </submittedName>
</protein>